<evidence type="ECO:0000256" key="1">
    <source>
        <dbReference type="SAM" id="MobiDB-lite"/>
    </source>
</evidence>
<dbReference type="HOGENOM" id="CLU_2516218_0_0_1"/>
<proteinExistence type="predicted"/>
<reference evidence="2" key="1">
    <citation type="journal article" date="2009" name="Rice">
        <title>De Novo Next Generation Sequencing of Plant Genomes.</title>
        <authorList>
            <person name="Rounsley S."/>
            <person name="Marri P.R."/>
            <person name="Yu Y."/>
            <person name="He R."/>
            <person name="Sisneros N."/>
            <person name="Goicoechea J.L."/>
            <person name="Lee S.J."/>
            <person name="Angelova A."/>
            <person name="Kudrna D."/>
            <person name="Luo M."/>
            <person name="Affourtit J."/>
            <person name="Desany B."/>
            <person name="Knight J."/>
            <person name="Niazi F."/>
            <person name="Egholm M."/>
            <person name="Wing R.A."/>
        </authorList>
    </citation>
    <scope>NUCLEOTIDE SEQUENCE [LARGE SCALE GENOMIC DNA]</scope>
    <source>
        <strain evidence="2">cv. IRGC 105608</strain>
    </source>
</reference>
<dbReference type="Proteomes" id="UP000026960">
    <property type="component" value="Chromosome 7"/>
</dbReference>
<sequence length="85" mass="9666">MAPPLLTRHPTPPTPPPPTSSRHQHLLLLLEISIKFDAVGMVYFIVREKKVVELSRRHSLKAAEATPVQGVECEYTLEKFAVHWQ</sequence>
<feature type="region of interest" description="Disordered" evidence="1">
    <location>
        <begin position="1"/>
        <end position="22"/>
    </location>
</feature>
<accession>A0A0D3GQS8</accession>
<protein>
    <submittedName>
        <fullName evidence="2">Uncharacterized protein</fullName>
    </submittedName>
</protein>
<feature type="compositionally biased region" description="Pro residues" evidence="1">
    <location>
        <begin position="10"/>
        <end position="19"/>
    </location>
</feature>
<keyword evidence="3" id="KW-1185">Reference proteome</keyword>
<dbReference type="Gramene" id="OBART07G13750.1">
    <property type="protein sequence ID" value="OBART07G13750.1"/>
    <property type="gene ID" value="OBART07G13750"/>
</dbReference>
<organism evidence="2">
    <name type="scientific">Oryza barthii</name>
    <dbReference type="NCBI Taxonomy" id="65489"/>
    <lineage>
        <taxon>Eukaryota</taxon>
        <taxon>Viridiplantae</taxon>
        <taxon>Streptophyta</taxon>
        <taxon>Embryophyta</taxon>
        <taxon>Tracheophyta</taxon>
        <taxon>Spermatophyta</taxon>
        <taxon>Magnoliopsida</taxon>
        <taxon>Liliopsida</taxon>
        <taxon>Poales</taxon>
        <taxon>Poaceae</taxon>
        <taxon>BOP clade</taxon>
        <taxon>Oryzoideae</taxon>
        <taxon>Oryzeae</taxon>
        <taxon>Oryzinae</taxon>
        <taxon>Oryza</taxon>
    </lineage>
</organism>
<dbReference type="PaxDb" id="65489-OBART07G13750.1"/>
<reference evidence="2" key="2">
    <citation type="submission" date="2015-03" db="UniProtKB">
        <authorList>
            <consortium name="EnsemblPlants"/>
        </authorList>
    </citation>
    <scope>IDENTIFICATION</scope>
</reference>
<dbReference type="AlphaFoldDB" id="A0A0D3GQS8"/>
<evidence type="ECO:0000313" key="2">
    <source>
        <dbReference type="EnsemblPlants" id="OBART07G13750.1"/>
    </source>
</evidence>
<evidence type="ECO:0000313" key="3">
    <source>
        <dbReference type="Proteomes" id="UP000026960"/>
    </source>
</evidence>
<name>A0A0D3GQS8_9ORYZ</name>
<dbReference type="EnsemblPlants" id="OBART07G13750.1">
    <property type="protein sequence ID" value="OBART07G13750.1"/>
    <property type="gene ID" value="OBART07G13750"/>
</dbReference>